<dbReference type="RefSeq" id="WP_115688738.1">
    <property type="nucleotide sequence ID" value="NZ_CP031417.1"/>
</dbReference>
<dbReference type="OrthoDB" id="7522752at2"/>
<dbReference type="InterPro" id="IPR028087">
    <property type="entry name" value="Tad_N"/>
</dbReference>
<accession>A0A345ZS49</accession>
<organism evidence="2 3">
    <name type="scientific">Pseudolabrys taiwanensis</name>
    <dbReference type="NCBI Taxonomy" id="331696"/>
    <lineage>
        <taxon>Bacteria</taxon>
        <taxon>Pseudomonadati</taxon>
        <taxon>Pseudomonadota</taxon>
        <taxon>Alphaproteobacteria</taxon>
        <taxon>Hyphomicrobiales</taxon>
        <taxon>Xanthobacteraceae</taxon>
        <taxon>Pseudolabrys</taxon>
    </lineage>
</organism>
<dbReference type="SMART" id="SM00327">
    <property type="entry name" value="VWA"/>
    <property type="match status" value="1"/>
</dbReference>
<dbReference type="Gene3D" id="3.40.50.410">
    <property type="entry name" value="von Willebrand factor, type A domain"/>
    <property type="match status" value="1"/>
</dbReference>
<dbReference type="Proteomes" id="UP000254889">
    <property type="component" value="Chromosome"/>
</dbReference>
<dbReference type="SUPFAM" id="SSF53300">
    <property type="entry name" value="vWA-like"/>
    <property type="match status" value="1"/>
</dbReference>
<reference evidence="2 3" key="1">
    <citation type="submission" date="2018-07" db="EMBL/GenBank/DDBJ databases">
        <authorList>
            <person name="Quirk P.G."/>
            <person name="Krulwich T.A."/>
        </authorList>
    </citation>
    <scope>NUCLEOTIDE SEQUENCE [LARGE SCALE GENOMIC DNA]</scope>
    <source>
        <strain evidence="2 3">CC-BB4</strain>
    </source>
</reference>
<dbReference type="InterPro" id="IPR002035">
    <property type="entry name" value="VWF_A"/>
</dbReference>
<dbReference type="AlphaFoldDB" id="A0A345ZS49"/>
<evidence type="ECO:0000259" key="1">
    <source>
        <dbReference type="PROSITE" id="PS50234"/>
    </source>
</evidence>
<dbReference type="Pfam" id="PF13400">
    <property type="entry name" value="Tad"/>
    <property type="match status" value="1"/>
</dbReference>
<keyword evidence="3" id="KW-1185">Reference proteome</keyword>
<feature type="domain" description="VWFA" evidence="1">
    <location>
        <begin position="145"/>
        <end position="420"/>
    </location>
</feature>
<dbReference type="EMBL" id="CP031417">
    <property type="protein sequence ID" value="AXK79746.1"/>
    <property type="molecule type" value="Genomic_DNA"/>
</dbReference>
<sequence>MARWNTLWARFRKDCRAGVAPLFGLSILPLMGAAGIAIDYTQISATRTAFQSALDATALMMAKAAAGQSDAERQANATNYFNALFSRSNTTNVQITPVYDGTGGSKLSLNATATVNTTFLNLIGLPNQTGIAATAQSTWGNARLRVALVLDNTGSMSSSGKMTALKTASKNLLTQLQTAANVPEDVYVSVVPFSKDVNVGAANYTASWLRWDLWDAANGACSISKYTSQSSCTSHSGTWKPKDHSTWNGCVTDRDQNYDTTNDAPLTGGTLYPAEQYSSCPAALLGLSNDWTALSSKIDDMQPNGNTNQAIGLQMGWQSLTASPFTVPARDPNYTYTDVIILLTDGLNTEDRWYTNASSIDTRQAKTCANIKAAGIVLYTVQVNTGNDPTSTLLQNCASDKNKFFLLTSANQIVATFNQIGTALSSLRLSM</sequence>
<evidence type="ECO:0000313" key="2">
    <source>
        <dbReference type="EMBL" id="AXK79746.1"/>
    </source>
</evidence>
<dbReference type="KEGG" id="ptaw:DW352_03955"/>
<protein>
    <submittedName>
        <fullName evidence="2">TadE/TadG family protein</fullName>
    </submittedName>
</protein>
<proteinExistence type="predicted"/>
<dbReference type="InterPro" id="IPR036465">
    <property type="entry name" value="vWFA_dom_sf"/>
</dbReference>
<evidence type="ECO:0000313" key="3">
    <source>
        <dbReference type="Proteomes" id="UP000254889"/>
    </source>
</evidence>
<dbReference type="PROSITE" id="PS50234">
    <property type="entry name" value="VWFA"/>
    <property type="match status" value="1"/>
</dbReference>
<gene>
    <name evidence="2" type="ORF">DW352_03955</name>
</gene>
<name>A0A345ZS49_9HYPH</name>